<name>A0A427Y5F5_9TREE</name>
<protein>
    <submittedName>
        <fullName evidence="2">Uncharacterized protein</fullName>
    </submittedName>
</protein>
<proteinExistence type="predicted"/>
<evidence type="ECO:0000313" key="2">
    <source>
        <dbReference type="EMBL" id="RSH86310.1"/>
    </source>
</evidence>
<dbReference type="AlphaFoldDB" id="A0A427Y5F5"/>
<dbReference type="Proteomes" id="UP000279236">
    <property type="component" value="Unassembled WGS sequence"/>
</dbReference>
<feature type="compositionally biased region" description="Basic and acidic residues" evidence="1">
    <location>
        <begin position="56"/>
        <end position="66"/>
    </location>
</feature>
<dbReference type="GeneID" id="39589095"/>
<comment type="caution">
    <text evidence="2">The sequence shown here is derived from an EMBL/GenBank/DDBJ whole genome shotgun (WGS) entry which is preliminary data.</text>
</comment>
<accession>A0A427Y5F5</accession>
<keyword evidence="3" id="KW-1185">Reference proteome</keyword>
<sequence>MQRGYHLQPVRYCPICGHWCLACGLTGARHTPNIEYTRAHAAAKVATFPNSINQLDRARPRDDNNRRYHPFSRPQPWKPPPRSNDHTHPRSGQSVPARPDHVPARRELPDPLNRENRHSSRLPEGQKHNDDFTGDILEARGPNVEDDLETEIVWLGDNLARLRLSDGTENPTAQKEYETEDDDDDEIEWLVTIGPSEMTPNSQTEDGEEELAQATSQHLDGLEQLLAEEAMRQARLFAR</sequence>
<evidence type="ECO:0000313" key="3">
    <source>
        <dbReference type="Proteomes" id="UP000279236"/>
    </source>
</evidence>
<feature type="region of interest" description="Disordered" evidence="1">
    <location>
        <begin position="51"/>
        <end position="143"/>
    </location>
</feature>
<feature type="compositionally biased region" description="Basic and acidic residues" evidence="1">
    <location>
        <begin position="98"/>
        <end position="118"/>
    </location>
</feature>
<dbReference type="EMBL" id="RSCE01000002">
    <property type="protein sequence ID" value="RSH86310.1"/>
    <property type="molecule type" value="Genomic_DNA"/>
</dbReference>
<organism evidence="2 3">
    <name type="scientific">Apiotrichum porosum</name>
    <dbReference type="NCBI Taxonomy" id="105984"/>
    <lineage>
        <taxon>Eukaryota</taxon>
        <taxon>Fungi</taxon>
        <taxon>Dikarya</taxon>
        <taxon>Basidiomycota</taxon>
        <taxon>Agaricomycotina</taxon>
        <taxon>Tremellomycetes</taxon>
        <taxon>Trichosporonales</taxon>
        <taxon>Trichosporonaceae</taxon>
        <taxon>Apiotrichum</taxon>
    </lineage>
</organism>
<reference evidence="2 3" key="1">
    <citation type="submission" date="2018-11" db="EMBL/GenBank/DDBJ databases">
        <title>Genome sequence of Apiotrichum porosum DSM 27194.</title>
        <authorList>
            <person name="Aliyu H."/>
            <person name="Gorte O."/>
            <person name="Ochsenreither K."/>
        </authorList>
    </citation>
    <scope>NUCLEOTIDE SEQUENCE [LARGE SCALE GENOMIC DNA]</scope>
    <source>
        <strain evidence="2 3">DSM 27194</strain>
    </source>
</reference>
<gene>
    <name evidence="2" type="ORF">EHS24_004552</name>
</gene>
<evidence type="ECO:0000256" key="1">
    <source>
        <dbReference type="SAM" id="MobiDB-lite"/>
    </source>
</evidence>
<dbReference type="RefSeq" id="XP_028479095.1">
    <property type="nucleotide sequence ID" value="XM_028620123.1"/>
</dbReference>